<proteinExistence type="predicted"/>
<dbReference type="GeneID" id="10546340"/>
<gene>
    <name evidence="2" type="ORF">PGTG_16476</name>
</gene>
<reference key="1">
    <citation type="submission" date="2007-01" db="EMBL/GenBank/DDBJ databases">
        <title>The Genome Sequence of Puccinia graminis f. sp. tritici Strain CRL 75-36-700-3.</title>
        <authorList>
            <consortium name="The Broad Institute Genome Sequencing Platform"/>
            <person name="Birren B."/>
            <person name="Lander E."/>
            <person name="Galagan J."/>
            <person name="Nusbaum C."/>
            <person name="Devon K."/>
            <person name="Cuomo C."/>
            <person name="Jaffe D."/>
            <person name="Butler J."/>
            <person name="Alvarez P."/>
            <person name="Gnerre S."/>
            <person name="Grabherr M."/>
            <person name="Mauceli E."/>
            <person name="Brockman W."/>
            <person name="Young S."/>
            <person name="LaButti K."/>
            <person name="Sykes S."/>
            <person name="DeCaprio D."/>
            <person name="Crawford M."/>
            <person name="Koehrsen M."/>
            <person name="Engels R."/>
            <person name="Montgomery P."/>
            <person name="Pearson M."/>
            <person name="Howarth C."/>
            <person name="Larson L."/>
            <person name="White J."/>
            <person name="Zeng Q."/>
            <person name="Kodira C."/>
            <person name="Yandava C."/>
            <person name="Alvarado L."/>
            <person name="O'Leary S."/>
            <person name="Szabo L."/>
            <person name="Dean R."/>
            <person name="Schein J."/>
        </authorList>
    </citation>
    <scope>NUCLEOTIDE SEQUENCE</scope>
    <source>
        <strain>CRL 75-36-700-3</strain>
    </source>
</reference>
<feature type="region of interest" description="Disordered" evidence="1">
    <location>
        <begin position="1"/>
        <end position="46"/>
    </location>
</feature>
<dbReference type="AlphaFoldDB" id="E3L0X3"/>
<accession>E3L0X3</accession>
<organism evidence="2 3">
    <name type="scientific">Puccinia graminis f. sp. tritici (strain CRL 75-36-700-3 / race SCCL)</name>
    <name type="common">Black stem rust fungus</name>
    <dbReference type="NCBI Taxonomy" id="418459"/>
    <lineage>
        <taxon>Eukaryota</taxon>
        <taxon>Fungi</taxon>
        <taxon>Dikarya</taxon>
        <taxon>Basidiomycota</taxon>
        <taxon>Pucciniomycotina</taxon>
        <taxon>Pucciniomycetes</taxon>
        <taxon>Pucciniales</taxon>
        <taxon>Pucciniaceae</taxon>
        <taxon>Puccinia</taxon>
    </lineage>
</organism>
<dbReference type="RefSeq" id="XP_003334617.2">
    <property type="nucleotide sequence ID" value="XM_003334569.2"/>
</dbReference>
<dbReference type="KEGG" id="pgr:PGTG_16476"/>
<dbReference type="OrthoDB" id="2506845at2759"/>
<feature type="compositionally biased region" description="Basic residues" evidence="1">
    <location>
        <begin position="1100"/>
        <end position="1109"/>
    </location>
</feature>
<name>E3L0X3_PUCGT</name>
<feature type="compositionally biased region" description="Polar residues" evidence="1">
    <location>
        <begin position="1"/>
        <end position="11"/>
    </location>
</feature>
<dbReference type="EMBL" id="DS178330">
    <property type="protein sequence ID" value="EFP90198.2"/>
    <property type="molecule type" value="Genomic_DNA"/>
</dbReference>
<reference evidence="3" key="2">
    <citation type="journal article" date="2011" name="Proc. Natl. Acad. Sci. U.S.A.">
        <title>Obligate biotrophy features unraveled by the genomic analysis of rust fungi.</title>
        <authorList>
            <person name="Duplessis S."/>
            <person name="Cuomo C.A."/>
            <person name="Lin Y.-C."/>
            <person name="Aerts A."/>
            <person name="Tisserant E."/>
            <person name="Veneault-Fourrey C."/>
            <person name="Joly D.L."/>
            <person name="Hacquard S."/>
            <person name="Amselem J."/>
            <person name="Cantarel B.L."/>
            <person name="Chiu R."/>
            <person name="Coutinho P.M."/>
            <person name="Feau N."/>
            <person name="Field M."/>
            <person name="Frey P."/>
            <person name="Gelhaye E."/>
            <person name="Goldberg J."/>
            <person name="Grabherr M.G."/>
            <person name="Kodira C.D."/>
            <person name="Kohler A."/>
            <person name="Kuees U."/>
            <person name="Lindquist E.A."/>
            <person name="Lucas S.M."/>
            <person name="Mago R."/>
            <person name="Mauceli E."/>
            <person name="Morin E."/>
            <person name="Murat C."/>
            <person name="Pangilinan J.L."/>
            <person name="Park R."/>
            <person name="Pearson M."/>
            <person name="Quesneville H."/>
            <person name="Rouhier N."/>
            <person name="Sakthikumar S."/>
            <person name="Salamov A.A."/>
            <person name="Schmutz J."/>
            <person name="Selles B."/>
            <person name="Shapiro H."/>
            <person name="Tanguay P."/>
            <person name="Tuskan G.A."/>
            <person name="Henrissat B."/>
            <person name="Van de Peer Y."/>
            <person name="Rouze P."/>
            <person name="Ellis J.G."/>
            <person name="Dodds P.N."/>
            <person name="Schein J.E."/>
            <person name="Zhong S."/>
            <person name="Hamelin R.C."/>
            <person name="Grigoriev I.V."/>
            <person name="Szabo L.J."/>
            <person name="Martin F."/>
        </authorList>
    </citation>
    <scope>NUCLEOTIDE SEQUENCE [LARGE SCALE GENOMIC DNA]</scope>
    <source>
        <strain evidence="3">CRL 75-36-700-3 / race SCCL</strain>
    </source>
</reference>
<feature type="region of interest" description="Disordered" evidence="1">
    <location>
        <begin position="782"/>
        <end position="802"/>
    </location>
</feature>
<sequence length="1109" mass="124334">MNSTNYTNGYNPSDDYLSESSESEEFETPVNLKSTRLSRGKPKSTDETAVIPWLEQNNKVFFLPTMNEETFIDHGCTLDAEGYPLLPNGNTIFVKPSGTKITNFGNAGFAKQTGSEYWSKGIWKLTRIYCLGTLACDLPECRWAGAPPTGRGDMTEYLQRLGRKVSWERLTPCMQEHSHPSGRARCDRMGCLEAQRGIHGHPWPEAKKPDKLAKEALKNEILKNPKAGALSLKVGEPIAPRDPFDSVMTIHPALRNADRLRYYRKLMLREMNTTPKKLGAGVGDKFINNMFMWSKRGLQITLALFLDGFEHFTFQTEWMSKQLLARNLDNQVYSGGLVSDVTYRFFENGYLLSTSIYYRTHFAILFRQFVKPKITAVERDILVRNVVDFSLAQREGFIEAYGEVFGIFDREQVLGKLQGCHQHYRAQVTRVRVNRNVIMAGDEAKRWIDWWTMADVEAMLFPSRWPQDEDASKGLNPLPNTFNAQESLHPLLICEGLEEDFDAVMCGVSIEYGSQRKGETDVSQSIGWEKSRKRAPKAVPLGPEKKIRHDYKNDGRAPDTTKALLPELVKKKLGRPSGAPNINRNPFSTYASYKASKKDHLRNRCWMAATLESLYALFSPLWLRGSSGQGTSIYTTVVKHFTSRSTYELTESGLICSILSKAQGTLIHLASAKSPGSFVAGEFASADFFMDLIIDTKENPNRALKGLFELEEVRELTCDHHKVGAQEVCRALHVINIRQRSFAFNDLVVSNVAALVSRWTTTGLNGWSGLCCKTCNPVQKTSETQQDDREDSPVEVAPPGSWSRDKDVLLKERSQMKFLNKTPPAHLYFHLEVGSIIDEDEQQAFMASTDWPFTLNILEVRYTLMAQGYWDGSHYWCKVVRNVRGRSGVWLHNDLLNDGYTQMTSPTASDLGGTAAHNSWLMYSRAWNDSEAKFVSEKIKQIKKDNPRASGQVPFWNIKDLLEKSDAFELDDVKPGALGVDLSSGESTGTGFCLLDLDLMGGSQQEVTSISILENEASNGNGENMPLTGKILESENEMGDPELTAPTALLPKLPKLKLNLARKEILEVAKPVEEVVKGKRAGSKTVKAAEKASGQGGTRWSKRVVSKAC</sequence>
<dbReference type="InParanoid" id="E3L0X3"/>
<evidence type="ECO:0000256" key="1">
    <source>
        <dbReference type="SAM" id="MobiDB-lite"/>
    </source>
</evidence>
<evidence type="ECO:0000313" key="2">
    <source>
        <dbReference type="EMBL" id="EFP90198.2"/>
    </source>
</evidence>
<dbReference type="HOGENOM" id="CLU_005992_0_1_1"/>
<keyword evidence="3" id="KW-1185">Reference proteome</keyword>
<evidence type="ECO:0000313" key="3">
    <source>
        <dbReference type="Proteomes" id="UP000008783"/>
    </source>
</evidence>
<protein>
    <submittedName>
        <fullName evidence="2">Uncharacterized protein</fullName>
    </submittedName>
</protein>
<dbReference type="VEuPathDB" id="FungiDB:PGTG_16476"/>
<feature type="region of interest" description="Disordered" evidence="1">
    <location>
        <begin position="1079"/>
        <end position="1109"/>
    </location>
</feature>
<dbReference type="Proteomes" id="UP000008783">
    <property type="component" value="Unassembled WGS sequence"/>
</dbReference>